<gene>
    <name evidence="3" type="primary">LOC113118189</name>
</gene>
<accession>A0A6P6RC22</accession>
<dbReference type="GeneID" id="113118189"/>
<dbReference type="Proteomes" id="UP000515129">
    <property type="component" value="Chromosome 2"/>
</dbReference>
<proteinExistence type="predicted"/>
<protein>
    <submittedName>
        <fullName evidence="3">Plexin domain-containing protein 2-like</fullName>
    </submittedName>
</protein>
<name>A0A6P6RC22_CARAU</name>
<dbReference type="OrthoDB" id="6285106at2759"/>
<dbReference type="KEGG" id="caua:113118189"/>
<feature type="compositionally biased region" description="Basic and acidic residues" evidence="1">
    <location>
        <begin position="15"/>
        <end position="31"/>
    </location>
</feature>
<dbReference type="RefSeq" id="XP_026142951.1">
    <property type="nucleotide sequence ID" value="XM_026287166.1"/>
</dbReference>
<evidence type="ECO:0000313" key="3">
    <source>
        <dbReference type="RefSeq" id="XP_026142951.1"/>
    </source>
</evidence>
<keyword evidence="2" id="KW-1185">Reference proteome</keyword>
<dbReference type="AlphaFoldDB" id="A0A6P6RC22"/>
<organism evidence="2 3">
    <name type="scientific">Carassius auratus</name>
    <name type="common">Goldfish</name>
    <dbReference type="NCBI Taxonomy" id="7957"/>
    <lineage>
        <taxon>Eukaryota</taxon>
        <taxon>Metazoa</taxon>
        <taxon>Chordata</taxon>
        <taxon>Craniata</taxon>
        <taxon>Vertebrata</taxon>
        <taxon>Euteleostomi</taxon>
        <taxon>Actinopterygii</taxon>
        <taxon>Neopterygii</taxon>
        <taxon>Teleostei</taxon>
        <taxon>Ostariophysi</taxon>
        <taxon>Cypriniformes</taxon>
        <taxon>Cyprinidae</taxon>
        <taxon>Cyprininae</taxon>
        <taxon>Carassius</taxon>
    </lineage>
</organism>
<feature type="region of interest" description="Disordered" evidence="1">
    <location>
        <begin position="1"/>
        <end position="39"/>
    </location>
</feature>
<reference evidence="3" key="1">
    <citation type="submission" date="2025-08" db="UniProtKB">
        <authorList>
            <consortium name="RefSeq"/>
        </authorList>
    </citation>
    <scope>IDENTIFICATION</scope>
    <source>
        <strain evidence="3">Wakin</strain>
        <tissue evidence="3">Muscle</tissue>
    </source>
</reference>
<evidence type="ECO:0000256" key="1">
    <source>
        <dbReference type="SAM" id="MobiDB-lite"/>
    </source>
</evidence>
<evidence type="ECO:0000313" key="2">
    <source>
        <dbReference type="Proteomes" id="UP000515129"/>
    </source>
</evidence>
<sequence>MLSSKPVDEISQNQDLERYEEHSRLDSERFPEGVTNQSHDNLSIKRDMDHIYNTFKFYGTTDSPDKYLWRVNLNFNFPFYGHSLRKMVLTSIVSTGLTVGAYLR</sequence>